<keyword evidence="2 5" id="KW-0812">Transmembrane</keyword>
<evidence type="ECO:0000313" key="7">
    <source>
        <dbReference type="Proteomes" id="UP001175271"/>
    </source>
</evidence>
<feature type="transmembrane region" description="Helical" evidence="5">
    <location>
        <begin position="103"/>
        <end position="126"/>
    </location>
</feature>
<dbReference type="Proteomes" id="UP001175271">
    <property type="component" value="Unassembled WGS sequence"/>
</dbReference>
<reference evidence="6" key="1">
    <citation type="submission" date="2023-06" db="EMBL/GenBank/DDBJ databases">
        <title>Genomic analysis of the entomopathogenic nematode Steinernema hermaphroditum.</title>
        <authorList>
            <person name="Schwarz E.M."/>
            <person name="Heppert J.K."/>
            <person name="Baniya A."/>
            <person name="Schwartz H.T."/>
            <person name="Tan C.-H."/>
            <person name="Antoshechkin I."/>
            <person name="Sternberg P.W."/>
            <person name="Goodrich-Blair H."/>
            <person name="Dillman A.R."/>
        </authorList>
    </citation>
    <scope>NUCLEOTIDE SEQUENCE</scope>
    <source>
        <strain evidence="6">PS9179</strain>
        <tissue evidence="6">Whole animal</tissue>
    </source>
</reference>
<dbReference type="GO" id="GO:0016020">
    <property type="term" value="C:membrane"/>
    <property type="evidence" value="ECO:0007669"/>
    <property type="project" value="UniProtKB-SubCell"/>
</dbReference>
<evidence type="ECO:0008006" key="8">
    <source>
        <dbReference type="Google" id="ProtNLM"/>
    </source>
</evidence>
<dbReference type="AlphaFoldDB" id="A0AA39H682"/>
<accession>A0AA39H682</accession>
<evidence type="ECO:0000256" key="2">
    <source>
        <dbReference type="ARBA" id="ARBA00022692"/>
    </source>
</evidence>
<keyword evidence="4 5" id="KW-0472">Membrane</keyword>
<dbReference type="Gene3D" id="1.20.1540.10">
    <property type="entry name" value="Rhomboid-like"/>
    <property type="match status" value="1"/>
</dbReference>
<comment type="caution">
    <text evidence="6">The sequence shown here is derived from an EMBL/GenBank/DDBJ whole genome shotgun (WGS) entry which is preliminary data.</text>
</comment>
<dbReference type="PANTHER" id="PTHR13377:SF3">
    <property type="entry name" value="TRANSMEMBRANE PROTEIN 115"/>
    <property type="match status" value="1"/>
</dbReference>
<sequence length="351" mass="39683">MNSARITGSLFTENFTSYLKNARVSFKATSVLFLIGFVISTIPVLHQAFSLTASDFFNFQLWRLLTSHFVETNFLVLGWSLFSLYQASALLEPIWGHIELLKLFGIVQLITPFIISCMAFICYILTRNVDFYYHTYVDGFAAANTAVLVAIKQFLPDTIVLTTPIGRLKNTNLPLCALFACLVLSVFRITRAVLPLQIVVGLEASWIYLRFYQFHPDENVHGDSSEHFAWHTLFPRRLQPAAKVTGKTLHRVCIALRLCAPVRHVDLNQMHAVNVVLTGLETRDVERRRQKALRDLNERLNRMRSSPTKAESENIPLMEEIGPDVTVTSSEISDFPESVTVIPATSEESSI</sequence>
<dbReference type="EMBL" id="JAUCMV010000005">
    <property type="protein sequence ID" value="KAK0400000.1"/>
    <property type="molecule type" value="Genomic_DNA"/>
</dbReference>
<dbReference type="GO" id="GO:0005794">
    <property type="term" value="C:Golgi apparatus"/>
    <property type="evidence" value="ECO:0007669"/>
    <property type="project" value="TreeGrafter"/>
</dbReference>
<dbReference type="GO" id="GO:0006890">
    <property type="term" value="P:retrograde vesicle-mediated transport, Golgi to endoplasmic reticulum"/>
    <property type="evidence" value="ECO:0007669"/>
    <property type="project" value="InterPro"/>
</dbReference>
<dbReference type="InterPro" id="IPR013861">
    <property type="entry name" value="TMEM115/Pdh1/Rbl19"/>
</dbReference>
<dbReference type="Pfam" id="PF08551">
    <property type="entry name" value="DUF1751"/>
    <property type="match status" value="1"/>
</dbReference>
<keyword evidence="3 5" id="KW-1133">Transmembrane helix</keyword>
<evidence type="ECO:0000313" key="6">
    <source>
        <dbReference type="EMBL" id="KAK0400000.1"/>
    </source>
</evidence>
<name>A0AA39H682_9BILA</name>
<dbReference type="SMART" id="SM01160">
    <property type="entry name" value="DUF1751"/>
    <property type="match status" value="1"/>
</dbReference>
<protein>
    <recommendedName>
        <fullName evidence="8">Transmembrane protein 115</fullName>
    </recommendedName>
</protein>
<organism evidence="6 7">
    <name type="scientific">Steinernema hermaphroditum</name>
    <dbReference type="NCBI Taxonomy" id="289476"/>
    <lineage>
        <taxon>Eukaryota</taxon>
        <taxon>Metazoa</taxon>
        <taxon>Ecdysozoa</taxon>
        <taxon>Nematoda</taxon>
        <taxon>Chromadorea</taxon>
        <taxon>Rhabditida</taxon>
        <taxon>Tylenchina</taxon>
        <taxon>Panagrolaimomorpha</taxon>
        <taxon>Strongyloidoidea</taxon>
        <taxon>Steinernematidae</taxon>
        <taxon>Steinernema</taxon>
    </lineage>
</organism>
<dbReference type="FunFam" id="1.20.1540.10:FF:000004">
    <property type="entry name" value="Transmembrane protein 115"/>
    <property type="match status" value="1"/>
</dbReference>
<feature type="transmembrane region" description="Helical" evidence="5">
    <location>
        <begin position="30"/>
        <end position="49"/>
    </location>
</feature>
<evidence type="ECO:0000256" key="3">
    <source>
        <dbReference type="ARBA" id="ARBA00022989"/>
    </source>
</evidence>
<evidence type="ECO:0000256" key="4">
    <source>
        <dbReference type="ARBA" id="ARBA00023136"/>
    </source>
</evidence>
<evidence type="ECO:0000256" key="5">
    <source>
        <dbReference type="SAM" id="Phobius"/>
    </source>
</evidence>
<dbReference type="InterPro" id="IPR035952">
    <property type="entry name" value="Rhomboid-like_sf"/>
</dbReference>
<dbReference type="SUPFAM" id="SSF144091">
    <property type="entry name" value="Rhomboid-like"/>
    <property type="match status" value="1"/>
</dbReference>
<proteinExistence type="predicted"/>
<evidence type="ECO:0000256" key="1">
    <source>
        <dbReference type="ARBA" id="ARBA00004141"/>
    </source>
</evidence>
<comment type="subcellular location">
    <subcellularLocation>
        <location evidence="1">Membrane</location>
        <topology evidence="1">Multi-pass membrane protein</topology>
    </subcellularLocation>
</comment>
<gene>
    <name evidence="6" type="ORF">QR680_003308</name>
</gene>
<dbReference type="PANTHER" id="PTHR13377">
    <property type="entry name" value="PLACENTAL PROTEIN 6"/>
    <property type="match status" value="1"/>
</dbReference>
<keyword evidence="7" id="KW-1185">Reference proteome</keyword>